<reference evidence="2" key="1">
    <citation type="submission" date="2020-08" db="EMBL/GenBank/DDBJ databases">
        <title>Genome public.</title>
        <authorList>
            <person name="Liu C."/>
            <person name="Sun Q."/>
        </authorList>
    </citation>
    <scope>NUCLEOTIDE SEQUENCE</scope>
    <source>
        <strain evidence="2">BX1005</strain>
    </source>
</reference>
<comment type="caution">
    <text evidence="2">The sequence shown here is derived from an EMBL/GenBank/DDBJ whole genome shotgun (WGS) entry which is preliminary data.</text>
</comment>
<protein>
    <submittedName>
        <fullName evidence="2">TIGR03915 family putative DNA repair protein</fullName>
    </submittedName>
</protein>
<dbReference type="RefSeq" id="WP_186867021.1">
    <property type="nucleotide sequence ID" value="NZ_JACOPH010000006.1"/>
</dbReference>
<sequence>MYIFQCEDSIDGIFTGVYDAWASHYGHKHIQLSSDNSGNLMLFSEYIPVIPDSDKSRKVSRTMITRLGTDFYETICKCAMADSHCRKLTMDKANAIYQTIVMALALPEGAKVLEYLSEPCISCIFELCRQTANEGHHLLEFLRFYELKSGILFAQIHAKNDVLPILATHFTDRLPLENFIIYDASHQMAAVHTSSKDYLIVDASTLNLDLTKEYSSEEEGFRKLWCTFFDSIAIEARKNPKLQSQNIPKRFWDDTVELK</sequence>
<evidence type="ECO:0000313" key="3">
    <source>
        <dbReference type="Proteomes" id="UP000606720"/>
    </source>
</evidence>
<dbReference type="AlphaFoldDB" id="A0A923RVI9"/>
<organism evidence="2 3">
    <name type="scientific">Roseburia zhanii</name>
    <dbReference type="NCBI Taxonomy" id="2763064"/>
    <lineage>
        <taxon>Bacteria</taxon>
        <taxon>Bacillati</taxon>
        <taxon>Bacillota</taxon>
        <taxon>Clostridia</taxon>
        <taxon>Lachnospirales</taxon>
        <taxon>Lachnospiraceae</taxon>
        <taxon>Roseburia</taxon>
    </lineage>
</organism>
<dbReference type="NCBIfam" id="TIGR03915">
    <property type="entry name" value="SAM_7_link_chp"/>
    <property type="match status" value="1"/>
</dbReference>
<keyword evidence="3" id="KW-1185">Reference proteome</keyword>
<name>A0A923RVI9_9FIRM</name>
<evidence type="ECO:0000259" key="1">
    <source>
        <dbReference type="Pfam" id="PF13566"/>
    </source>
</evidence>
<evidence type="ECO:0000313" key="2">
    <source>
        <dbReference type="EMBL" id="MBC5714294.1"/>
    </source>
</evidence>
<gene>
    <name evidence="2" type="ORF">H8S17_08735</name>
</gene>
<dbReference type="InterPro" id="IPR023875">
    <property type="entry name" value="DNA_repair_put"/>
</dbReference>
<feature type="domain" description="DUF4130" evidence="1">
    <location>
        <begin position="91"/>
        <end position="257"/>
    </location>
</feature>
<proteinExistence type="predicted"/>
<dbReference type="Pfam" id="PF13566">
    <property type="entry name" value="DUF4130"/>
    <property type="match status" value="1"/>
</dbReference>
<dbReference type="EMBL" id="JACOPH010000006">
    <property type="protein sequence ID" value="MBC5714294.1"/>
    <property type="molecule type" value="Genomic_DNA"/>
</dbReference>
<dbReference type="Proteomes" id="UP000606720">
    <property type="component" value="Unassembled WGS sequence"/>
</dbReference>
<accession>A0A923RVI9</accession>
<dbReference type="InterPro" id="IPR025404">
    <property type="entry name" value="DUF4130"/>
</dbReference>